<comment type="caution">
    <text evidence="2">The sequence shown here is derived from an EMBL/GenBank/DDBJ whole genome shotgun (WGS) entry which is preliminary data.</text>
</comment>
<feature type="compositionally biased region" description="Basic and acidic residues" evidence="1">
    <location>
        <begin position="210"/>
        <end position="219"/>
    </location>
</feature>
<evidence type="ECO:0008006" key="4">
    <source>
        <dbReference type="Google" id="ProtNLM"/>
    </source>
</evidence>
<gene>
    <name evidence="2" type="ORF">H9645_05315</name>
</gene>
<evidence type="ECO:0000313" key="3">
    <source>
        <dbReference type="Proteomes" id="UP000647183"/>
    </source>
</evidence>
<sequence length="227" mass="25527">MNEADLIKLVIALASAFAGWILAQFTSAAKTWAQRRKVAKLLIEELRDIEKQVGRLQMFYSRQLQIVGAQGVGNTTSTGISNPIYKNYYKDALLSLNQDQRLSFQMIHSLVDQVNTGVEELKMLTTDIQNEHAENGMSERIVKAGGIWGEKVKAEYSHCASLLWQVKYHLGNQQGPDLSPFTKAHEDFCRYLEEADGQADKLIEGGKTIDPSKFDRKYNPEAFNTAP</sequence>
<evidence type="ECO:0000256" key="1">
    <source>
        <dbReference type="SAM" id="MobiDB-lite"/>
    </source>
</evidence>
<dbReference type="EMBL" id="JACSQJ010000002">
    <property type="protein sequence ID" value="MBD7987443.1"/>
    <property type="molecule type" value="Genomic_DNA"/>
</dbReference>
<dbReference type="RefSeq" id="WP_191728690.1">
    <property type="nucleotide sequence ID" value="NZ_JACSQJ010000002.1"/>
</dbReference>
<evidence type="ECO:0000313" key="2">
    <source>
        <dbReference type="EMBL" id="MBD7987443.1"/>
    </source>
</evidence>
<accession>A0ABR8UHF8</accession>
<proteinExistence type="predicted"/>
<name>A0ABR8UHF8_9GAMM</name>
<protein>
    <recommendedName>
        <fullName evidence="4">DUF4760 domain-containing protein</fullName>
    </recommendedName>
</protein>
<organism evidence="2 3">
    <name type="scientific">Luteimonas colneyensis</name>
    <dbReference type="NCBI Taxonomy" id="2762230"/>
    <lineage>
        <taxon>Bacteria</taxon>
        <taxon>Pseudomonadati</taxon>
        <taxon>Pseudomonadota</taxon>
        <taxon>Gammaproteobacteria</taxon>
        <taxon>Lysobacterales</taxon>
        <taxon>Lysobacteraceae</taxon>
        <taxon>Luteimonas</taxon>
    </lineage>
</organism>
<keyword evidence="3" id="KW-1185">Reference proteome</keyword>
<feature type="region of interest" description="Disordered" evidence="1">
    <location>
        <begin position="203"/>
        <end position="227"/>
    </location>
</feature>
<dbReference type="Proteomes" id="UP000647183">
    <property type="component" value="Unassembled WGS sequence"/>
</dbReference>
<reference evidence="2 3" key="1">
    <citation type="submission" date="2020-08" db="EMBL/GenBank/DDBJ databases">
        <title>A Genomic Blueprint of the Chicken Gut Microbiome.</title>
        <authorList>
            <person name="Gilroy R."/>
            <person name="Ravi A."/>
            <person name="Getino M."/>
            <person name="Pursley I."/>
            <person name="Horton D.L."/>
            <person name="Alikhan N.-F."/>
            <person name="Baker D."/>
            <person name="Gharbi K."/>
            <person name="Hall N."/>
            <person name="Watson M."/>
            <person name="Adriaenssens E.M."/>
            <person name="Foster-Nyarko E."/>
            <person name="Jarju S."/>
            <person name="Secka A."/>
            <person name="Antonio M."/>
            <person name="Oren A."/>
            <person name="Chaudhuri R."/>
            <person name="La Ragione R.M."/>
            <person name="Hildebrand F."/>
            <person name="Pallen M.J."/>
        </authorList>
    </citation>
    <scope>NUCLEOTIDE SEQUENCE [LARGE SCALE GENOMIC DNA]</scope>
    <source>
        <strain evidence="2 3">Sa2BVA3</strain>
    </source>
</reference>